<feature type="transmembrane region" description="Helical" evidence="7">
    <location>
        <begin position="281"/>
        <end position="302"/>
    </location>
</feature>
<name>A0A4R3JS05_9FIRM</name>
<evidence type="ECO:0000313" key="10">
    <source>
        <dbReference type="Proteomes" id="UP000294613"/>
    </source>
</evidence>
<dbReference type="GO" id="GO:0005886">
    <property type="term" value="C:plasma membrane"/>
    <property type="evidence" value="ECO:0007669"/>
    <property type="project" value="UniProtKB-SubCell"/>
</dbReference>
<dbReference type="InterPro" id="IPR018043">
    <property type="entry name" value="Na/Gal_symport_CS"/>
</dbReference>
<dbReference type="GO" id="GO:0006814">
    <property type="term" value="P:sodium ion transport"/>
    <property type="evidence" value="ECO:0007669"/>
    <property type="project" value="InterPro"/>
</dbReference>
<feature type="transmembrane region" description="Helical" evidence="7">
    <location>
        <begin position="333"/>
        <end position="351"/>
    </location>
</feature>
<evidence type="ECO:0000256" key="4">
    <source>
        <dbReference type="ARBA" id="ARBA00022692"/>
    </source>
</evidence>
<feature type="transmembrane region" description="Helical" evidence="7">
    <location>
        <begin position="417"/>
        <end position="440"/>
    </location>
</feature>
<keyword evidence="4 7" id="KW-0812">Transmembrane</keyword>
<evidence type="ECO:0000256" key="2">
    <source>
        <dbReference type="ARBA" id="ARBA00022448"/>
    </source>
</evidence>
<proteinExistence type="predicted"/>
<dbReference type="EMBL" id="SLZV01000002">
    <property type="protein sequence ID" value="TCS69950.1"/>
    <property type="molecule type" value="Genomic_DNA"/>
</dbReference>
<dbReference type="GO" id="GO:0015293">
    <property type="term" value="F:symporter activity"/>
    <property type="evidence" value="ECO:0007669"/>
    <property type="project" value="InterPro"/>
</dbReference>
<evidence type="ECO:0000256" key="5">
    <source>
        <dbReference type="ARBA" id="ARBA00022989"/>
    </source>
</evidence>
<feature type="transmembrane region" description="Helical" evidence="7">
    <location>
        <begin position="118"/>
        <end position="139"/>
    </location>
</feature>
<evidence type="ECO:0000256" key="1">
    <source>
        <dbReference type="ARBA" id="ARBA00004651"/>
    </source>
</evidence>
<keyword evidence="3" id="KW-1003">Cell membrane</keyword>
<feature type="transmembrane region" description="Helical" evidence="7">
    <location>
        <begin position="86"/>
        <end position="106"/>
    </location>
</feature>
<keyword evidence="11" id="KW-1185">Reference proteome</keyword>
<evidence type="ECO:0000313" key="11">
    <source>
        <dbReference type="Proteomes" id="UP000702954"/>
    </source>
</evidence>
<dbReference type="Proteomes" id="UP000294613">
    <property type="component" value="Unassembled WGS sequence"/>
</dbReference>
<dbReference type="InterPro" id="IPR039672">
    <property type="entry name" value="MFS_2"/>
</dbReference>
<evidence type="ECO:0000313" key="9">
    <source>
        <dbReference type="EMBL" id="TCS69950.1"/>
    </source>
</evidence>
<dbReference type="AlphaFoldDB" id="A0A4R3JS05"/>
<reference evidence="9 10" key="2">
    <citation type="submission" date="2019-03" db="EMBL/GenBank/DDBJ databases">
        <title>Genomic Encyclopedia of Type Strains, Phase IV (KMG-IV): sequencing the most valuable type-strain genomes for metagenomic binning, comparative biology and taxonomic classification.</title>
        <authorList>
            <person name="Goeker M."/>
        </authorList>
    </citation>
    <scope>NUCLEOTIDE SEQUENCE [LARGE SCALE GENOMIC DNA]</scope>
    <source>
        <strain evidence="9 10">DSM 103426</strain>
    </source>
</reference>
<dbReference type="InterPro" id="IPR036259">
    <property type="entry name" value="MFS_trans_sf"/>
</dbReference>
<dbReference type="PANTHER" id="PTHR11328">
    <property type="entry name" value="MAJOR FACILITATOR SUPERFAMILY DOMAIN-CONTAINING PROTEIN"/>
    <property type="match status" value="1"/>
</dbReference>
<dbReference type="Proteomes" id="UP000702954">
    <property type="component" value="Unassembled WGS sequence"/>
</dbReference>
<organism evidence="9 10">
    <name type="scientific">Faecalimonas umbilicata</name>
    <dbReference type="NCBI Taxonomy" id="1912855"/>
    <lineage>
        <taxon>Bacteria</taxon>
        <taxon>Bacillati</taxon>
        <taxon>Bacillota</taxon>
        <taxon>Clostridia</taxon>
        <taxon>Lachnospirales</taxon>
        <taxon>Lachnospiraceae</taxon>
        <taxon>Faecalimonas</taxon>
    </lineage>
</organism>
<accession>A0A4R3JS05</accession>
<dbReference type="SUPFAM" id="SSF103473">
    <property type="entry name" value="MFS general substrate transporter"/>
    <property type="match status" value="1"/>
</dbReference>
<evidence type="ECO:0000256" key="7">
    <source>
        <dbReference type="SAM" id="Phobius"/>
    </source>
</evidence>
<reference evidence="8 11" key="1">
    <citation type="journal article" date="2018" name="Int. J. Syst. Evol. Microbiol.">
        <title>Draft Genome Sequence of Faecalimonas umbilicata JCM 30896T, an Acetate-Producing Bacterium Isolated from Human Feces.</title>
        <authorList>
            <person name="Sakamoto M."/>
            <person name="Ikeyama N."/>
            <person name="Yuki M."/>
            <person name="Ohkuma M."/>
        </authorList>
    </citation>
    <scope>NUCLEOTIDE SEQUENCE [LARGE SCALE GENOMIC DNA]</scope>
    <source>
        <strain evidence="8 11">EGH7</strain>
    </source>
</reference>
<keyword evidence="6 7" id="KW-0472">Membrane</keyword>
<dbReference type="EMBL" id="BHEO01000008">
    <property type="protein sequence ID" value="GBU05261.1"/>
    <property type="molecule type" value="Genomic_DNA"/>
</dbReference>
<evidence type="ECO:0000256" key="6">
    <source>
        <dbReference type="ARBA" id="ARBA00023136"/>
    </source>
</evidence>
<keyword evidence="2" id="KW-0813">Transport</keyword>
<comment type="caution">
    <text evidence="9">The sequence shown here is derived from an EMBL/GenBank/DDBJ whole genome shotgun (WGS) entry which is preliminary data.</text>
</comment>
<dbReference type="PROSITE" id="PS00872">
    <property type="entry name" value="NA_GALACTOSIDE_SYMP"/>
    <property type="match status" value="1"/>
</dbReference>
<dbReference type="GO" id="GO:0008643">
    <property type="term" value="P:carbohydrate transport"/>
    <property type="evidence" value="ECO:0007669"/>
    <property type="project" value="InterPro"/>
</dbReference>
<feature type="transmembrane region" description="Helical" evidence="7">
    <location>
        <begin position="378"/>
        <end position="405"/>
    </location>
</feature>
<dbReference type="Pfam" id="PF13347">
    <property type="entry name" value="MFS_2"/>
    <property type="match status" value="1"/>
</dbReference>
<gene>
    <name evidence="9" type="ORF">EDD74_102122</name>
    <name evidence="8" type="ORF">FAEUMB_18020</name>
</gene>
<evidence type="ECO:0000313" key="8">
    <source>
        <dbReference type="EMBL" id="GBU05261.1"/>
    </source>
</evidence>
<keyword evidence="5 7" id="KW-1133">Transmembrane helix</keyword>
<sequence length="467" mass="51110">MSTKVKNSKMEATRVIMTPLGSAASNVFNMLNMSFFLVFSTEALGLNIMIMGLVMTAMRIFDGITDPVIGSIIDRTETRFGKFRPFLVIGSLIMLLASFMIYLFSFDIPQSYRMVWVILWYAVWVVGYTFMTTVNKCVLSIVTKNPKYRPLSGVAGGCYSTLLSLIMTTAIIPILQKNGGLGSQKGWMLIIISAFILHAILLVGCLFAISSSDKPEFYRQDPNKKEEKITIKDSINVLRLNQPLRMLILAASTDKIASTIQTSVMTYFYIYAVGNIDLQPIVGGISTPMSLVGAFVAGSVAVKFGCKKASLIGAVANLTLEAILIIFRPFGEGTLFVFVALMALNMLFRRFSAQNVDPMIAEIIDYHKLKTGKFMPGFIGATFSLVDKVISAFGSSIVGILMGLAGYSAGAEPTTTLYIATIAMYLGAPLLGDLASVIALKRYHITAEEYKEMYGDKAILSKKEANK</sequence>
<protein>
    <submittedName>
        <fullName evidence="9">Na+/melibiose symporter-like transporter</fullName>
    </submittedName>
    <submittedName>
        <fullName evidence="8">Sugar transporter</fullName>
    </submittedName>
</protein>
<dbReference type="Gene3D" id="1.20.1250.20">
    <property type="entry name" value="MFS general substrate transporter like domains"/>
    <property type="match status" value="1"/>
</dbReference>
<comment type="subcellular location">
    <subcellularLocation>
        <location evidence="1">Cell membrane</location>
        <topology evidence="1">Multi-pass membrane protein</topology>
    </subcellularLocation>
</comment>
<evidence type="ECO:0000256" key="3">
    <source>
        <dbReference type="ARBA" id="ARBA00022475"/>
    </source>
</evidence>
<feature type="transmembrane region" description="Helical" evidence="7">
    <location>
        <begin position="151"/>
        <end position="175"/>
    </location>
</feature>
<dbReference type="PANTHER" id="PTHR11328:SF24">
    <property type="entry name" value="MAJOR FACILITATOR SUPERFAMILY (MFS) PROFILE DOMAIN-CONTAINING PROTEIN"/>
    <property type="match status" value="1"/>
</dbReference>
<keyword evidence="8" id="KW-0762">Sugar transport</keyword>
<dbReference type="RefSeq" id="WP_008976431.1">
    <property type="nucleotide sequence ID" value="NZ_BHEO01000008.1"/>
</dbReference>
<feature type="transmembrane region" description="Helical" evidence="7">
    <location>
        <begin position="187"/>
        <end position="209"/>
    </location>
</feature>